<comment type="subunit">
    <text evidence="3 8">Homodimer and heterodimers.</text>
</comment>
<comment type="caution">
    <text evidence="8">Lacks conserved residue(s) required for the propagation of feature annotation.</text>
</comment>
<dbReference type="PANTHER" id="PTHR36488:SF8">
    <property type="entry name" value="CASP-LIKE PROTEIN 1U1"/>
    <property type="match status" value="1"/>
</dbReference>
<evidence type="ECO:0000256" key="1">
    <source>
        <dbReference type="ARBA" id="ARBA00004651"/>
    </source>
</evidence>
<evidence type="ECO:0000256" key="6">
    <source>
        <dbReference type="ARBA" id="ARBA00022989"/>
    </source>
</evidence>
<dbReference type="EMBL" id="VEPZ02001172">
    <property type="protein sequence ID" value="KAE8689403.1"/>
    <property type="molecule type" value="Genomic_DNA"/>
</dbReference>
<keyword evidence="11" id="KW-1185">Reference proteome</keyword>
<dbReference type="Pfam" id="PF04535">
    <property type="entry name" value="CASP_dom"/>
    <property type="match status" value="1"/>
</dbReference>
<evidence type="ECO:0000256" key="5">
    <source>
        <dbReference type="ARBA" id="ARBA00022692"/>
    </source>
</evidence>
<dbReference type="PANTHER" id="PTHR36488">
    <property type="entry name" value="CASP-LIKE PROTEIN 1U1"/>
    <property type="match status" value="1"/>
</dbReference>
<proteinExistence type="inferred from homology"/>
<dbReference type="GO" id="GO:0005886">
    <property type="term" value="C:plasma membrane"/>
    <property type="evidence" value="ECO:0007669"/>
    <property type="project" value="UniProtKB-SubCell"/>
</dbReference>
<feature type="transmembrane region" description="Helical" evidence="8">
    <location>
        <begin position="60"/>
        <end position="86"/>
    </location>
</feature>
<evidence type="ECO:0000256" key="7">
    <source>
        <dbReference type="ARBA" id="ARBA00023136"/>
    </source>
</evidence>
<name>A0A6A2ZCT0_HIBSY</name>
<dbReference type="Proteomes" id="UP000436088">
    <property type="component" value="Unassembled WGS sequence"/>
</dbReference>
<evidence type="ECO:0000313" key="11">
    <source>
        <dbReference type="Proteomes" id="UP000436088"/>
    </source>
</evidence>
<sequence length="136" mass="15286">MATSSQTVVLFGFTIKAHYTDSSSMRFLFVSDAIVSASSLLSLIFVYYSRRSGSSPKNNFYLFLHDMVIMLLAISGCAAATATGYVSRYGEEKMGWMAVCNRVRIFCNHMTIAMALSYLAFFSYFALTVMHVWRSQ</sequence>
<comment type="similarity">
    <text evidence="2 8">Belongs to the Casparian strip membrane proteins (CASP) family.</text>
</comment>
<evidence type="ECO:0000256" key="4">
    <source>
        <dbReference type="ARBA" id="ARBA00022475"/>
    </source>
</evidence>
<dbReference type="InterPro" id="IPR006459">
    <property type="entry name" value="CASP/CASPL"/>
</dbReference>
<organism evidence="10 11">
    <name type="scientific">Hibiscus syriacus</name>
    <name type="common">Rose of Sharon</name>
    <dbReference type="NCBI Taxonomy" id="106335"/>
    <lineage>
        <taxon>Eukaryota</taxon>
        <taxon>Viridiplantae</taxon>
        <taxon>Streptophyta</taxon>
        <taxon>Embryophyta</taxon>
        <taxon>Tracheophyta</taxon>
        <taxon>Spermatophyta</taxon>
        <taxon>Magnoliopsida</taxon>
        <taxon>eudicotyledons</taxon>
        <taxon>Gunneridae</taxon>
        <taxon>Pentapetalae</taxon>
        <taxon>rosids</taxon>
        <taxon>malvids</taxon>
        <taxon>Malvales</taxon>
        <taxon>Malvaceae</taxon>
        <taxon>Malvoideae</taxon>
        <taxon>Hibiscus</taxon>
    </lineage>
</organism>
<comment type="subcellular location">
    <subcellularLocation>
        <location evidence="1 8">Cell membrane</location>
        <topology evidence="1 8">Multi-pass membrane protein</topology>
    </subcellularLocation>
</comment>
<gene>
    <name evidence="10" type="ORF">F3Y22_tig00110940pilonHSYRG00526</name>
</gene>
<evidence type="ECO:0000313" key="10">
    <source>
        <dbReference type="EMBL" id="KAE8689403.1"/>
    </source>
</evidence>
<accession>A0A6A2ZCT0</accession>
<evidence type="ECO:0000259" key="9">
    <source>
        <dbReference type="Pfam" id="PF04535"/>
    </source>
</evidence>
<dbReference type="AlphaFoldDB" id="A0A6A2ZCT0"/>
<dbReference type="NCBIfam" id="TIGR01569">
    <property type="entry name" value="A_tha_TIGR01569"/>
    <property type="match status" value="1"/>
</dbReference>
<protein>
    <recommendedName>
        <fullName evidence="8">CASP-like protein</fullName>
    </recommendedName>
</protein>
<feature type="transmembrane region" description="Helical" evidence="8">
    <location>
        <begin position="112"/>
        <end position="133"/>
    </location>
</feature>
<reference evidence="10" key="1">
    <citation type="submission" date="2019-09" db="EMBL/GenBank/DDBJ databases">
        <title>Draft genome information of white flower Hibiscus syriacus.</title>
        <authorList>
            <person name="Kim Y.-M."/>
        </authorList>
    </citation>
    <scope>NUCLEOTIDE SEQUENCE [LARGE SCALE GENOMIC DNA]</scope>
    <source>
        <strain evidence="10">YM2019G1</strain>
    </source>
</reference>
<evidence type="ECO:0000256" key="8">
    <source>
        <dbReference type="RuleBase" id="RU361233"/>
    </source>
</evidence>
<keyword evidence="5 8" id="KW-0812">Transmembrane</keyword>
<keyword evidence="4 8" id="KW-1003">Cell membrane</keyword>
<feature type="domain" description="Casparian strip membrane protein" evidence="9">
    <location>
        <begin position="1"/>
        <end position="122"/>
    </location>
</feature>
<keyword evidence="6 8" id="KW-1133">Transmembrane helix</keyword>
<keyword evidence="7 8" id="KW-0472">Membrane</keyword>
<evidence type="ECO:0000256" key="3">
    <source>
        <dbReference type="ARBA" id="ARBA00011489"/>
    </source>
</evidence>
<dbReference type="InterPro" id="IPR006702">
    <property type="entry name" value="CASP_dom"/>
</dbReference>
<dbReference type="InterPro" id="IPR044173">
    <property type="entry name" value="CASPL"/>
</dbReference>
<comment type="caution">
    <text evidence="10">The sequence shown here is derived from an EMBL/GenBank/DDBJ whole genome shotgun (WGS) entry which is preliminary data.</text>
</comment>
<feature type="transmembrane region" description="Helical" evidence="8">
    <location>
        <begin position="27"/>
        <end position="48"/>
    </location>
</feature>
<evidence type="ECO:0000256" key="2">
    <source>
        <dbReference type="ARBA" id="ARBA00007651"/>
    </source>
</evidence>